<sequence>MIKSKSRYNVSWNLQWLGSFPISKASLENVSKKLDAFTSNYKDGSFPVQMTISLLGVIVSKASDRKALALNHKLGRICCVVGRPELQQIAYITRESSDKRYKRQCHVFQTFTFQQVNEIEGVFSRAFHAIALFNNNVPTHLASNADGPPRCSININPALEASMMTTCDDTNQTFSMRRTISQDDNESYKSKLFSAITRSIGCSSKKTFNITPHPLLTQYESLGDIKEVEPEKEILGDLVYNDSLNEKIYPVSDHLDNALKSTGYFVHNRSKKTIEKMLLSKVVGAFLLTYSQSMRHCLTLSVNTGNLKDGNSNSVRNFVIFRNENGFKIKGSDTYHQSISALITYLSVIPDVVPIAIVFLEWGSAFLKTSTPNVNRSLTSTPTPSSCTKQSSAIPSYVKRYGIKNEYSKPIII</sequence>
<evidence type="ECO:0000313" key="2">
    <source>
        <dbReference type="WBParaSite" id="RSKR_0000858900.1"/>
    </source>
</evidence>
<dbReference type="WBParaSite" id="RSKR_0000858900.1">
    <property type="protein sequence ID" value="RSKR_0000858900.1"/>
    <property type="gene ID" value="RSKR_0000858900"/>
</dbReference>
<evidence type="ECO:0000313" key="1">
    <source>
        <dbReference type="Proteomes" id="UP000095286"/>
    </source>
</evidence>
<organism evidence="1 2">
    <name type="scientific">Rhabditophanes sp. KR3021</name>
    <dbReference type="NCBI Taxonomy" id="114890"/>
    <lineage>
        <taxon>Eukaryota</taxon>
        <taxon>Metazoa</taxon>
        <taxon>Ecdysozoa</taxon>
        <taxon>Nematoda</taxon>
        <taxon>Chromadorea</taxon>
        <taxon>Rhabditida</taxon>
        <taxon>Tylenchina</taxon>
        <taxon>Panagrolaimomorpha</taxon>
        <taxon>Strongyloidoidea</taxon>
        <taxon>Alloionematidae</taxon>
        <taxon>Rhabditophanes</taxon>
    </lineage>
</organism>
<name>A0AC35U7I5_9BILA</name>
<accession>A0AC35U7I5</accession>
<dbReference type="Proteomes" id="UP000095286">
    <property type="component" value="Unplaced"/>
</dbReference>
<protein>
    <submittedName>
        <fullName evidence="2">SH2 domain-containing protein</fullName>
    </submittedName>
</protein>
<proteinExistence type="predicted"/>
<reference evidence="2" key="1">
    <citation type="submission" date="2016-11" db="UniProtKB">
        <authorList>
            <consortium name="WormBaseParasite"/>
        </authorList>
    </citation>
    <scope>IDENTIFICATION</scope>
    <source>
        <strain evidence="2">KR3021</strain>
    </source>
</reference>